<feature type="domain" description="Gfo/Idh/MocA-like oxidoreductase N-terminal" evidence="2">
    <location>
        <begin position="17"/>
        <end position="133"/>
    </location>
</feature>
<dbReference type="RefSeq" id="WP_123215971.1">
    <property type="nucleotide sequence ID" value="NZ_RJTM01000072.1"/>
</dbReference>
<dbReference type="EMBL" id="RJTM01000072">
    <property type="protein sequence ID" value="RNL87237.1"/>
    <property type="molecule type" value="Genomic_DNA"/>
</dbReference>
<dbReference type="Gene3D" id="3.30.360.10">
    <property type="entry name" value="Dihydrodipicolinate Reductase, domain 2"/>
    <property type="match status" value="1"/>
</dbReference>
<dbReference type="PANTHER" id="PTHR43818">
    <property type="entry name" value="BCDNA.GH03377"/>
    <property type="match status" value="1"/>
</dbReference>
<dbReference type="Gene3D" id="3.40.50.720">
    <property type="entry name" value="NAD(P)-binding Rossmann-like Domain"/>
    <property type="match status" value="1"/>
</dbReference>
<dbReference type="InterPro" id="IPR000683">
    <property type="entry name" value="Gfo/Idh/MocA-like_OxRdtase_N"/>
</dbReference>
<keyword evidence="1" id="KW-0560">Oxidoreductase</keyword>
<keyword evidence="5" id="KW-1185">Reference proteome</keyword>
<dbReference type="InterPro" id="IPR055170">
    <property type="entry name" value="GFO_IDH_MocA-like_dom"/>
</dbReference>
<dbReference type="InterPro" id="IPR050463">
    <property type="entry name" value="Gfo/Idh/MocA_oxidrdct_glycsds"/>
</dbReference>
<dbReference type="GO" id="GO:0000166">
    <property type="term" value="F:nucleotide binding"/>
    <property type="evidence" value="ECO:0007669"/>
    <property type="project" value="InterPro"/>
</dbReference>
<comment type="caution">
    <text evidence="4">The sequence shown here is derived from an EMBL/GenBank/DDBJ whole genome shotgun (WGS) entry which is preliminary data.</text>
</comment>
<dbReference type="AlphaFoldDB" id="A0A3N0EHN2"/>
<sequence>MITALSSTKPEQKPLSLGFLGLGWIGRNRMEVLLKNTHSEASVIAEPVPENAEQALVYAKNAKVMDATDEIYNSREIDGIVIATPSAMHARQSIEALEAGKAVFCQKPLGRTSAEVKKIVAASLKADKLLSVDLSYRYTSALQAIHKLIKNDEIGDIYAVDLAFHNAYGPDKPWFYDIKQSGGGCVMDLGIHLIDLALWNLGFPEITEITGNLYYQGKKLHSAENQVEDFASVSMTSEHNTIINLECSWNISAGKDAVIEATFYGTKGSLAFRNINGSFYDFVAEKYAGTQTEVLVSPPDDWSGRAGIIWAKAVQAGKGYDYKSAREYIKVAELIDRIYGR</sequence>
<organism evidence="4 5">
    <name type="scientific">Sinomicrobium pectinilyticum</name>
    <dbReference type="NCBI Taxonomy" id="1084421"/>
    <lineage>
        <taxon>Bacteria</taxon>
        <taxon>Pseudomonadati</taxon>
        <taxon>Bacteroidota</taxon>
        <taxon>Flavobacteriia</taxon>
        <taxon>Flavobacteriales</taxon>
        <taxon>Flavobacteriaceae</taxon>
        <taxon>Sinomicrobium</taxon>
    </lineage>
</organism>
<evidence type="ECO:0000259" key="3">
    <source>
        <dbReference type="Pfam" id="PF22725"/>
    </source>
</evidence>
<protein>
    <submittedName>
        <fullName evidence="4">Gfo/Idh/MocA family oxidoreductase</fullName>
    </submittedName>
</protein>
<dbReference type="InterPro" id="IPR036291">
    <property type="entry name" value="NAD(P)-bd_dom_sf"/>
</dbReference>
<dbReference type="PANTHER" id="PTHR43818:SF11">
    <property type="entry name" value="BCDNA.GH03377"/>
    <property type="match status" value="1"/>
</dbReference>
<dbReference type="Proteomes" id="UP000267469">
    <property type="component" value="Unassembled WGS sequence"/>
</dbReference>
<evidence type="ECO:0000259" key="2">
    <source>
        <dbReference type="Pfam" id="PF01408"/>
    </source>
</evidence>
<gene>
    <name evidence="4" type="ORF">ED312_10525</name>
</gene>
<dbReference type="Pfam" id="PF22725">
    <property type="entry name" value="GFO_IDH_MocA_C3"/>
    <property type="match status" value="1"/>
</dbReference>
<dbReference type="Pfam" id="PF01408">
    <property type="entry name" value="GFO_IDH_MocA"/>
    <property type="match status" value="1"/>
</dbReference>
<proteinExistence type="predicted"/>
<feature type="domain" description="GFO/IDH/MocA-like oxidoreductase" evidence="3">
    <location>
        <begin position="143"/>
        <end position="270"/>
    </location>
</feature>
<evidence type="ECO:0000313" key="4">
    <source>
        <dbReference type="EMBL" id="RNL87237.1"/>
    </source>
</evidence>
<dbReference type="SUPFAM" id="SSF51735">
    <property type="entry name" value="NAD(P)-binding Rossmann-fold domains"/>
    <property type="match status" value="1"/>
</dbReference>
<name>A0A3N0EHN2_SINP1</name>
<reference evidence="4 5" key="1">
    <citation type="submission" date="2018-10" db="EMBL/GenBank/DDBJ databases">
        <title>Sinomicrobium pectinilyticum sp. nov., a pectinase-producing bacterium isolated from alkaline and saline soil, and emended description of the genus Sinomicrobium.</title>
        <authorList>
            <person name="Cheng B."/>
            <person name="Li C."/>
            <person name="Lai Q."/>
            <person name="Du M."/>
            <person name="Shao Z."/>
            <person name="Xu P."/>
            <person name="Yang C."/>
        </authorList>
    </citation>
    <scope>NUCLEOTIDE SEQUENCE [LARGE SCALE GENOMIC DNA]</scope>
    <source>
        <strain evidence="4 5">5DNS001</strain>
    </source>
</reference>
<dbReference type="GO" id="GO:0016491">
    <property type="term" value="F:oxidoreductase activity"/>
    <property type="evidence" value="ECO:0007669"/>
    <property type="project" value="UniProtKB-KW"/>
</dbReference>
<evidence type="ECO:0000256" key="1">
    <source>
        <dbReference type="ARBA" id="ARBA00023002"/>
    </source>
</evidence>
<dbReference type="OrthoDB" id="9815825at2"/>
<dbReference type="SUPFAM" id="SSF55347">
    <property type="entry name" value="Glyceraldehyde-3-phosphate dehydrogenase-like, C-terminal domain"/>
    <property type="match status" value="1"/>
</dbReference>
<evidence type="ECO:0000313" key="5">
    <source>
        <dbReference type="Proteomes" id="UP000267469"/>
    </source>
</evidence>
<accession>A0A3N0EHN2</accession>